<evidence type="ECO:0000256" key="5">
    <source>
        <dbReference type="ARBA" id="ARBA00013151"/>
    </source>
</evidence>
<evidence type="ECO:0000256" key="9">
    <source>
        <dbReference type="ARBA" id="ARBA00023270"/>
    </source>
</evidence>
<name>A0A7X0J9J0_9SPHN</name>
<dbReference type="RefSeq" id="WP_184504013.1">
    <property type="nucleotide sequence ID" value="NZ_JACHBT010000002.1"/>
</dbReference>
<evidence type="ECO:0000256" key="11">
    <source>
        <dbReference type="HAMAP-Rule" id="MF_00493"/>
    </source>
</evidence>
<dbReference type="PANTHER" id="PTHR10683:SF31">
    <property type="entry name" value="TRANSALDOLASE"/>
    <property type="match status" value="1"/>
</dbReference>
<dbReference type="PANTHER" id="PTHR10683">
    <property type="entry name" value="TRANSALDOLASE"/>
    <property type="match status" value="1"/>
</dbReference>
<proteinExistence type="inferred from homology"/>
<comment type="catalytic activity">
    <reaction evidence="10 11">
        <text>D-sedoheptulose 7-phosphate + D-glyceraldehyde 3-phosphate = D-erythrose 4-phosphate + beta-D-fructose 6-phosphate</text>
        <dbReference type="Rhea" id="RHEA:17053"/>
        <dbReference type="ChEBI" id="CHEBI:16897"/>
        <dbReference type="ChEBI" id="CHEBI:57483"/>
        <dbReference type="ChEBI" id="CHEBI:57634"/>
        <dbReference type="ChEBI" id="CHEBI:59776"/>
        <dbReference type="EC" id="2.2.1.2"/>
    </reaction>
</comment>
<dbReference type="HAMAP" id="MF_00493">
    <property type="entry name" value="Transaldolase_2"/>
    <property type="match status" value="1"/>
</dbReference>
<evidence type="ECO:0000313" key="12">
    <source>
        <dbReference type="EMBL" id="MBB6503579.1"/>
    </source>
</evidence>
<dbReference type="EC" id="2.2.1.2" evidence="5 11"/>
<dbReference type="PIRSF" id="PIRSF036915">
    <property type="entry name" value="Trnald_Bac_Plnt"/>
    <property type="match status" value="1"/>
</dbReference>
<dbReference type="EMBL" id="JACHBT010000002">
    <property type="protein sequence ID" value="MBB6503579.1"/>
    <property type="molecule type" value="Genomic_DNA"/>
</dbReference>
<evidence type="ECO:0000256" key="1">
    <source>
        <dbReference type="ARBA" id="ARBA00003518"/>
    </source>
</evidence>
<evidence type="ECO:0000256" key="8">
    <source>
        <dbReference type="ARBA" id="ARBA00023126"/>
    </source>
</evidence>
<evidence type="ECO:0000256" key="4">
    <source>
        <dbReference type="ARBA" id="ARBA00008426"/>
    </source>
</evidence>
<keyword evidence="12" id="KW-0413">Isomerase</keyword>
<comment type="function">
    <text evidence="1 11">Transaldolase is important for the balance of metabolites in the pentose-phosphate pathway.</text>
</comment>
<evidence type="ECO:0000256" key="10">
    <source>
        <dbReference type="ARBA" id="ARBA00048810"/>
    </source>
</evidence>
<feature type="active site" description="Schiff-base intermediate with substrate" evidence="11">
    <location>
        <position position="141"/>
    </location>
</feature>
<dbReference type="AlphaFoldDB" id="A0A7X0J9J0"/>
<dbReference type="InterPro" id="IPR004732">
    <property type="entry name" value="Transaldolase_2"/>
</dbReference>
<dbReference type="Gene3D" id="3.20.20.70">
    <property type="entry name" value="Aldolase class I"/>
    <property type="match status" value="1"/>
</dbReference>
<dbReference type="InterPro" id="IPR018225">
    <property type="entry name" value="Transaldolase_AS"/>
</dbReference>
<reference evidence="12 13" key="1">
    <citation type="submission" date="2020-08" db="EMBL/GenBank/DDBJ databases">
        <title>The Agave Microbiome: Exploring the role of microbial communities in plant adaptations to desert environments.</title>
        <authorList>
            <person name="Partida-Martinez L.P."/>
        </authorList>
    </citation>
    <scope>NUCLEOTIDE SEQUENCE [LARGE SCALE GENOMIC DNA]</scope>
    <source>
        <strain evidence="12 13">AS3.13</strain>
    </source>
</reference>
<evidence type="ECO:0000256" key="2">
    <source>
        <dbReference type="ARBA" id="ARBA00004496"/>
    </source>
</evidence>
<evidence type="ECO:0000256" key="3">
    <source>
        <dbReference type="ARBA" id="ARBA00004857"/>
    </source>
</evidence>
<organism evidence="12 13">
    <name type="scientific">Sphingomonas endophytica</name>
    <dbReference type="NCBI Taxonomy" id="869719"/>
    <lineage>
        <taxon>Bacteria</taxon>
        <taxon>Pseudomonadati</taxon>
        <taxon>Pseudomonadota</taxon>
        <taxon>Alphaproteobacteria</taxon>
        <taxon>Sphingomonadales</taxon>
        <taxon>Sphingomonadaceae</taxon>
        <taxon>Sphingomonas</taxon>
    </lineage>
</organism>
<dbReference type="InterPro" id="IPR001585">
    <property type="entry name" value="TAL/FSA"/>
</dbReference>
<dbReference type="CDD" id="cd00955">
    <property type="entry name" value="Transaldolase_like"/>
    <property type="match status" value="1"/>
</dbReference>
<dbReference type="InterPro" id="IPR013785">
    <property type="entry name" value="Aldolase_TIM"/>
</dbReference>
<dbReference type="GO" id="GO:0016853">
    <property type="term" value="F:isomerase activity"/>
    <property type="evidence" value="ECO:0007669"/>
    <property type="project" value="UniProtKB-KW"/>
</dbReference>
<dbReference type="Pfam" id="PF00923">
    <property type="entry name" value="TAL_FSA"/>
    <property type="match status" value="1"/>
</dbReference>
<sequence length="369" mass="40250">MSKLQDLSKAGTAVWLDFVDRKFLEQGGLQKLVDEDGLTGVTSNPTIFEKAMGAGDAYDAGFTEFDKANPDAEPMARYEAQAVKDIQAACDTLRPVYDRLDAKDGYVSLEVSPYLALKGPETAEEAERLWQAVDRPNLMIKIPGTDDGVRAIRDTIAKGINVNVTLLFGVEAYKNVAYAYVEGLEERVSKDMPIARIASVASFFVSRIDSKIDDAIDAGQGGEEAKALKGKVAIANAKLAYAWYQEFTASDRWQKLAAKGAQPQRLLWASTGTKNPDYPDTLYVDQLIGPETVNTMPPKTMDAFRDHGTVAQTLTQGVDEARHVIAEQARLGLDLDRVTKTLVEEGVASFSKSFDDLMKVIGAKQPANA</sequence>
<keyword evidence="8 11" id="KW-0570">Pentose shunt</keyword>
<comment type="similarity">
    <text evidence="4 11">Belongs to the transaldolase family. Type 2 subfamily.</text>
</comment>
<comment type="subcellular location">
    <subcellularLocation>
        <location evidence="2 11">Cytoplasm</location>
    </subcellularLocation>
</comment>
<gene>
    <name evidence="11" type="primary">tal</name>
    <name evidence="12" type="ORF">F4693_000532</name>
</gene>
<protein>
    <recommendedName>
        <fullName evidence="5 11">Transaldolase</fullName>
        <ecNumber evidence="5 11">2.2.1.2</ecNumber>
    </recommendedName>
</protein>
<dbReference type="UniPathway" id="UPA00115">
    <property type="reaction ID" value="UER00414"/>
</dbReference>
<reference evidence="12 13" key="2">
    <citation type="submission" date="2020-08" db="EMBL/GenBank/DDBJ databases">
        <authorList>
            <person name="Partida-Martinez L."/>
            <person name="Huntemann M."/>
            <person name="Clum A."/>
            <person name="Wang J."/>
            <person name="Palaniappan K."/>
            <person name="Ritter S."/>
            <person name="Chen I.-M."/>
            <person name="Stamatis D."/>
            <person name="Reddy T."/>
            <person name="O'Malley R."/>
            <person name="Daum C."/>
            <person name="Shapiro N."/>
            <person name="Ivanova N."/>
            <person name="Kyrpides N."/>
            <person name="Woyke T."/>
        </authorList>
    </citation>
    <scope>NUCLEOTIDE SEQUENCE [LARGE SCALE GENOMIC DNA]</scope>
    <source>
        <strain evidence="12 13">AS3.13</strain>
    </source>
</reference>
<dbReference type="GO" id="GO:0006098">
    <property type="term" value="P:pentose-phosphate shunt"/>
    <property type="evidence" value="ECO:0007669"/>
    <property type="project" value="UniProtKB-UniRule"/>
</dbReference>
<dbReference type="NCBIfam" id="TIGR00876">
    <property type="entry name" value="tal_mycobact"/>
    <property type="match status" value="1"/>
</dbReference>
<dbReference type="GO" id="GO:0005975">
    <property type="term" value="P:carbohydrate metabolic process"/>
    <property type="evidence" value="ECO:0007669"/>
    <property type="project" value="InterPro"/>
</dbReference>
<keyword evidence="7 11" id="KW-0808">Transferase</keyword>
<evidence type="ECO:0000256" key="7">
    <source>
        <dbReference type="ARBA" id="ARBA00022679"/>
    </source>
</evidence>
<comment type="caution">
    <text evidence="12">The sequence shown here is derived from an EMBL/GenBank/DDBJ whole genome shotgun (WGS) entry which is preliminary data.</text>
</comment>
<dbReference type="GO" id="GO:0004801">
    <property type="term" value="F:transaldolase activity"/>
    <property type="evidence" value="ECO:0007669"/>
    <property type="project" value="UniProtKB-UniRule"/>
</dbReference>
<accession>A0A7X0J9J0</accession>
<dbReference type="PROSITE" id="PS01054">
    <property type="entry name" value="TRANSALDOLASE_1"/>
    <property type="match status" value="1"/>
</dbReference>
<keyword evidence="6 11" id="KW-0963">Cytoplasm</keyword>
<evidence type="ECO:0000256" key="6">
    <source>
        <dbReference type="ARBA" id="ARBA00022490"/>
    </source>
</evidence>
<evidence type="ECO:0000313" key="13">
    <source>
        <dbReference type="Proteomes" id="UP000522313"/>
    </source>
</evidence>
<dbReference type="SUPFAM" id="SSF51569">
    <property type="entry name" value="Aldolase"/>
    <property type="match status" value="1"/>
</dbReference>
<keyword evidence="9 11" id="KW-0704">Schiff base</keyword>
<dbReference type="NCBIfam" id="NF002881">
    <property type="entry name" value="PRK03343.1"/>
    <property type="match status" value="1"/>
</dbReference>
<dbReference type="Proteomes" id="UP000522313">
    <property type="component" value="Unassembled WGS sequence"/>
</dbReference>
<comment type="pathway">
    <text evidence="3 11">Carbohydrate degradation; pentose phosphate pathway; D-glyceraldehyde 3-phosphate and beta-D-fructose 6-phosphate from D-ribose 5-phosphate and D-xylulose 5-phosphate (non-oxidative stage): step 2/3.</text>
</comment>
<dbReference type="GO" id="GO:0005737">
    <property type="term" value="C:cytoplasm"/>
    <property type="evidence" value="ECO:0007669"/>
    <property type="project" value="UniProtKB-SubCell"/>
</dbReference>